<dbReference type="EMBL" id="CBGL010000090">
    <property type="protein sequence ID" value="CDD11410.1"/>
    <property type="molecule type" value="Genomic_DNA"/>
</dbReference>
<dbReference type="HOGENOM" id="CLU_2495163_0_0_9"/>
<accession>R6WPX4</accession>
<dbReference type="Proteomes" id="UP000014937">
    <property type="component" value="Unassembled WGS sequence"/>
</dbReference>
<gene>
    <name evidence="1" type="ORF">BN587_00474</name>
</gene>
<proteinExistence type="predicted"/>
<sequence length="86" mass="9638">MHLAERIKISRSKGLVLQCSAVQQLQTAVILTDKNIFAVAIVKAKNIFDILRRILRHGSQSKLRSCLGIEKQTGRQAGQQISVIHY</sequence>
<name>R6WPX4_9FIRM</name>
<reference evidence="1" key="1">
    <citation type="submission" date="2012-11" db="EMBL/GenBank/DDBJ databases">
        <title>Dependencies among metagenomic species, viruses, plasmids and units of genetic variation.</title>
        <authorList>
            <person name="Nielsen H.B."/>
            <person name="Almeida M."/>
            <person name="Juncker A.S."/>
            <person name="Rasmussen S."/>
            <person name="Li J."/>
            <person name="Sunagawa S."/>
            <person name="Plichta D."/>
            <person name="Gautier L."/>
            <person name="Le Chatelier E."/>
            <person name="Peletier E."/>
            <person name="Bonde I."/>
            <person name="Nielsen T."/>
            <person name="Manichanh C."/>
            <person name="Arumugam M."/>
            <person name="Batto J."/>
            <person name="Santos M.B.Q.D."/>
            <person name="Blom N."/>
            <person name="Borruel N."/>
            <person name="Burgdorf K.S."/>
            <person name="Boumezbeur F."/>
            <person name="Casellas F."/>
            <person name="Dore J."/>
            <person name="Guarner F."/>
            <person name="Hansen T."/>
            <person name="Hildebrand F."/>
            <person name="Kaas R.S."/>
            <person name="Kennedy S."/>
            <person name="Kristiansen K."/>
            <person name="Kultima J.R."/>
            <person name="Leonard P."/>
            <person name="Levenez F."/>
            <person name="Lund O."/>
            <person name="Moumen B."/>
            <person name="Le Paslier D."/>
            <person name="Pons N."/>
            <person name="Pedersen O."/>
            <person name="Prifti E."/>
            <person name="Qin J."/>
            <person name="Raes J."/>
            <person name="Tap J."/>
            <person name="Tims S."/>
            <person name="Ussery D.W."/>
            <person name="Yamada T."/>
            <person name="MetaHit consortium"/>
            <person name="Renault P."/>
            <person name="Sicheritz-Ponten T."/>
            <person name="Bork P."/>
            <person name="Wang J."/>
            <person name="Brunak S."/>
            <person name="Ehrlich S.D."/>
        </authorList>
    </citation>
    <scope>NUCLEOTIDE SEQUENCE [LARGE SCALE GENOMIC DNA]</scope>
</reference>
<dbReference type="AlphaFoldDB" id="R6WPX4"/>
<organism evidence="1">
    <name type="scientific">Phascolarctobacterium succinatutens CAG:287</name>
    <dbReference type="NCBI Taxonomy" id="1263101"/>
    <lineage>
        <taxon>Bacteria</taxon>
        <taxon>Bacillati</taxon>
        <taxon>Bacillota</taxon>
        <taxon>Negativicutes</taxon>
        <taxon>Acidaminococcales</taxon>
        <taxon>Acidaminococcaceae</taxon>
        <taxon>Phascolarctobacterium</taxon>
    </lineage>
</organism>
<comment type="caution">
    <text evidence="1">The sequence shown here is derived from an EMBL/GenBank/DDBJ whole genome shotgun (WGS) entry which is preliminary data.</text>
</comment>
<evidence type="ECO:0000313" key="1">
    <source>
        <dbReference type="EMBL" id="CDD11410.1"/>
    </source>
</evidence>
<protein>
    <submittedName>
        <fullName evidence="1">Uncharacterized protein</fullName>
    </submittedName>
</protein>